<evidence type="ECO:0000256" key="8">
    <source>
        <dbReference type="RuleBase" id="RU362088"/>
    </source>
</evidence>
<proteinExistence type="inferred from homology"/>
<keyword evidence="6 8" id="KW-0406">Ion transport</keyword>
<evidence type="ECO:0008006" key="12">
    <source>
        <dbReference type="Google" id="ProtNLM"/>
    </source>
</evidence>
<protein>
    <recommendedName>
        <fullName evidence="12">Zinc-regulated transporter 1</fullName>
    </recommendedName>
</protein>
<evidence type="ECO:0000313" key="10">
    <source>
        <dbReference type="EMBL" id="KAK5701667.1"/>
    </source>
</evidence>
<comment type="similarity">
    <text evidence="2 8">Belongs to the ZIP transporter (TC 2.A.5) family.</text>
</comment>
<feature type="transmembrane region" description="Helical" evidence="8">
    <location>
        <begin position="300"/>
        <end position="320"/>
    </location>
</feature>
<dbReference type="NCBIfam" id="TIGR00820">
    <property type="entry name" value="zip"/>
    <property type="match status" value="1"/>
</dbReference>
<organism evidence="10 11">
    <name type="scientific">Elasticomyces elasticus</name>
    <dbReference type="NCBI Taxonomy" id="574655"/>
    <lineage>
        <taxon>Eukaryota</taxon>
        <taxon>Fungi</taxon>
        <taxon>Dikarya</taxon>
        <taxon>Ascomycota</taxon>
        <taxon>Pezizomycotina</taxon>
        <taxon>Dothideomycetes</taxon>
        <taxon>Dothideomycetidae</taxon>
        <taxon>Mycosphaerellales</taxon>
        <taxon>Teratosphaeriaceae</taxon>
        <taxon>Elasticomyces</taxon>
    </lineage>
</organism>
<evidence type="ECO:0000256" key="7">
    <source>
        <dbReference type="ARBA" id="ARBA00023136"/>
    </source>
</evidence>
<dbReference type="GO" id="GO:0005886">
    <property type="term" value="C:plasma membrane"/>
    <property type="evidence" value="ECO:0007669"/>
    <property type="project" value="TreeGrafter"/>
</dbReference>
<comment type="caution">
    <text evidence="8">Lacks conserved residue(s) required for the propagation of feature annotation.</text>
</comment>
<comment type="caution">
    <text evidence="10">The sequence shown here is derived from an EMBL/GenBank/DDBJ whole genome shotgun (WGS) entry which is preliminary data.</text>
</comment>
<dbReference type="InterPro" id="IPR003689">
    <property type="entry name" value="ZIP"/>
</dbReference>
<evidence type="ECO:0000256" key="6">
    <source>
        <dbReference type="ARBA" id="ARBA00023065"/>
    </source>
</evidence>
<name>A0AAN8A3C5_9PEZI</name>
<keyword evidence="3 8" id="KW-0813">Transport</keyword>
<feature type="transmembrane region" description="Helical" evidence="8">
    <location>
        <begin position="340"/>
        <end position="360"/>
    </location>
</feature>
<feature type="transmembrane region" description="Helical" evidence="8">
    <location>
        <begin position="39"/>
        <end position="61"/>
    </location>
</feature>
<feature type="transmembrane region" description="Helical" evidence="8">
    <location>
        <begin position="73"/>
        <end position="96"/>
    </location>
</feature>
<comment type="subcellular location">
    <subcellularLocation>
        <location evidence="1 8">Membrane</location>
        <topology evidence="1 8">Multi-pass membrane protein</topology>
    </subcellularLocation>
</comment>
<evidence type="ECO:0000256" key="3">
    <source>
        <dbReference type="ARBA" id="ARBA00022448"/>
    </source>
</evidence>
<sequence>MSATGGVPADGLNVDLNTADIRAVICYVEAGSNEYNGQLGARISALFVVLFVSSAATFFPVMATRVSRMHIPLYVYLFARYFGAGVIVATAFIHLLDPAYDEIGPATCVGMTGGWAEFSWPPAIALASCMIIFLMDFMAERYVEAKYGMPHGTPTDGTDVTKQRAGSVDAAMLRYTLSHTAGNGHENHQNLHSGEVDRPMPSPSVRDVVGNEKTFSEDTESLDTEMAVETSFRQQIAAFLILEFGVIFHSVIIGLTLATAGDEFSSLYPVVVFHQSFEGLGIGARLSAIPFPKRLSWMPWVLCAAYGLTTPIAIAIGLGVRTTYNPASMTANIVSGVLDATSAGILLYTGLVELLARDFLFNPNRTRDNRQLTFMMVSVFMGAGIMALLGKWA</sequence>
<dbReference type="GO" id="GO:0000006">
    <property type="term" value="F:high-affinity zinc transmembrane transporter activity"/>
    <property type="evidence" value="ECO:0007669"/>
    <property type="project" value="TreeGrafter"/>
</dbReference>
<dbReference type="PANTHER" id="PTHR11040:SF32">
    <property type="entry name" value="ZINC-REGULATED TRANSPORTER 1"/>
    <property type="match status" value="1"/>
</dbReference>
<keyword evidence="7 8" id="KW-0472">Membrane</keyword>
<evidence type="ECO:0000256" key="1">
    <source>
        <dbReference type="ARBA" id="ARBA00004141"/>
    </source>
</evidence>
<feature type="transmembrane region" description="Helical" evidence="8">
    <location>
        <begin position="120"/>
        <end position="139"/>
    </location>
</feature>
<feature type="transmembrane region" description="Helical" evidence="8">
    <location>
        <begin position="236"/>
        <end position="260"/>
    </location>
</feature>
<dbReference type="Proteomes" id="UP001310594">
    <property type="component" value="Unassembled WGS sequence"/>
</dbReference>
<evidence type="ECO:0000256" key="4">
    <source>
        <dbReference type="ARBA" id="ARBA00022692"/>
    </source>
</evidence>
<gene>
    <name evidence="10" type="ORF">LTR97_004485</name>
</gene>
<feature type="compositionally biased region" description="Basic and acidic residues" evidence="9">
    <location>
        <begin position="185"/>
        <end position="198"/>
    </location>
</feature>
<keyword evidence="5 8" id="KW-1133">Transmembrane helix</keyword>
<evidence type="ECO:0000256" key="2">
    <source>
        <dbReference type="ARBA" id="ARBA00006939"/>
    </source>
</evidence>
<feature type="transmembrane region" description="Helical" evidence="8">
    <location>
        <begin position="372"/>
        <end position="390"/>
    </location>
</feature>
<dbReference type="PANTHER" id="PTHR11040">
    <property type="entry name" value="ZINC/IRON TRANSPORTER"/>
    <property type="match status" value="1"/>
</dbReference>
<dbReference type="Pfam" id="PF02535">
    <property type="entry name" value="Zip"/>
    <property type="match status" value="1"/>
</dbReference>
<reference evidence="10" key="1">
    <citation type="submission" date="2023-08" db="EMBL/GenBank/DDBJ databases">
        <title>Black Yeasts Isolated from many extreme environments.</title>
        <authorList>
            <person name="Coleine C."/>
            <person name="Stajich J.E."/>
            <person name="Selbmann L."/>
        </authorList>
    </citation>
    <scope>NUCLEOTIDE SEQUENCE</scope>
    <source>
        <strain evidence="10">CCFEE 5810</strain>
    </source>
</reference>
<evidence type="ECO:0000256" key="9">
    <source>
        <dbReference type="SAM" id="MobiDB-lite"/>
    </source>
</evidence>
<evidence type="ECO:0000313" key="11">
    <source>
        <dbReference type="Proteomes" id="UP001310594"/>
    </source>
</evidence>
<feature type="region of interest" description="Disordered" evidence="9">
    <location>
        <begin position="184"/>
        <end position="204"/>
    </location>
</feature>
<dbReference type="AlphaFoldDB" id="A0AAN8A3C5"/>
<accession>A0AAN8A3C5</accession>
<dbReference type="EMBL" id="JAVRQU010000006">
    <property type="protein sequence ID" value="KAK5701667.1"/>
    <property type="molecule type" value="Genomic_DNA"/>
</dbReference>
<evidence type="ECO:0000256" key="5">
    <source>
        <dbReference type="ARBA" id="ARBA00022989"/>
    </source>
</evidence>
<keyword evidence="4 8" id="KW-0812">Transmembrane</keyword>
<dbReference type="InterPro" id="IPR004698">
    <property type="entry name" value="Zn/Fe_permease_fun/pln"/>
</dbReference>
<dbReference type="GO" id="GO:0071578">
    <property type="term" value="P:zinc ion import across plasma membrane"/>
    <property type="evidence" value="ECO:0007669"/>
    <property type="project" value="TreeGrafter"/>
</dbReference>